<evidence type="ECO:0008006" key="9">
    <source>
        <dbReference type="Google" id="ProtNLM"/>
    </source>
</evidence>
<feature type="domain" description="DUF1595" evidence="6">
    <location>
        <begin position="452"/>
        <end position="510"/>
    </location>
</feature>
<evidence type="ECO:0000313" key="8">
    <source>
        <dbReference type="Proteomes" id="UP000317243"/>
    </source>
</evidence>
<dbReference type="Pfam" id="PF07635">
    <property type="entry name" value="PSCyt1"/>
    <property type="match status" value="1"/>
</dbReference>
<gene>
    <name evidence="7" type="ORF">KOR42_40980</name>
</gene>
<feature type="domain" description="DUF1592" evidence="4">
    <location>
        <begin position="516"/>
        <end position="635"/>
    </location>
</feature>
<evidence type="ECO:0000259" key="3">
    <source>
        <dbReference type="Pfam" id="PF07627"/>
    </source>
</evidence>
<dbReference type="OrthoDB" id="175242at2"/>
<feature type="domain" description="DUF1588" evidence="3">
    <location>
        <begin position="670"/>
        <end position="765"/>
    </location>
</feature>
<dbReference type="GO" id="GO:0020037">
    <property type="term" value="F:heme binding"/>
    <property type="evidence" value="ECO:0007669"/>
    <property type="project" value="InterPro"/>
</dbReference>
<dbReference type="GO" id="GO:0009055">
    <property type="term" value="F:electron transfer activity"/>
    <property type="evidence" value="ECO:0007669"/>
    <property type="project" value="InterPro"/>
</dbReference>
<dbReference type="InterPro" id="IPR036909">
    <property type="entry name" value="Cyt_c-like_dom_sf"/>
</dbReference>
<dbReference type="Pfam" id="PF07637">
    <property type="entry name" value="PSD5"/>
    <property type="match status" value="1"/>
</dbReference>
<dbReference type="AlphaFoldDB" id="A0A5C5WB48"/>
<dbReference type="InterPro" id="IPR013043">
    <property type="entry name" value="DUF1595"/>
</dbReference>
<proteinExistence type="predicted"/>
<dbReference type="Pfam" id="PF07627">
    <property type="entry name" value="PSCyt3"/>
    <property type="match status" value="1"/>
</dbReference>
<dbReference type="InterPro" id="IPR013042">
    <property type="entry name" value="DUF1592"/>
</dbReference>
<feature type="domain" description="Cytochrome C Planctomycete-type" evidence="5">
    <location>
        <begin position="47"/>
        <end position="94"/>
    </location>
</feature>
<name>A0A5C5WB48_9PLAN</name>
<protein>
    <recommendedName>
        <fullName evidence="9">Planctomycete cytochrome C</fullName>
    </recommendedName>
</protein>
<dbReference type="RefSeq" id="WP_146511492.1">
    <property type="nucleotide sequence ID" value="NZ_SIHI01000022.1"/>
</dbReference>
<accession>A0A5C5WB48</accession>
<evidence type="ECO:0000259" key="4">
    <source>
        <dbReference type="Pfam" id="PF07631"/>
    </source>
</evidence>
<evidence type="ECO:0000313" key="7">
    <source>
        <dbReference type="EMBL" id="TWT47900.1"/>
    </source>
</evidence>
<evidence type="ECO:0000259" key="2">
    <source>
        <dbReference type="Pfam" id="PF07626"/>
    </source>
</evidence>
<reference evidence="7 8" key="1">
    <citation type="submission" date="2019-02" db="EMBL/GenBank/DDBJ databases">
        <title>Deep-cultivation of Planctomycetes and their phenomic and genomic characterization uncovers novel biology.</title>
        <authorList>
            <person name="Wiegand S."/>
            <person name="Jogler M."/>
            <person name="Boedeker C."/>
            <person name="Pinto D."/>
            <person name="Vollmers J."/>
            <person name="Rivas-Marin E."/>
            <person name="Kohn T."/>
            <person name="Peeters S.H."/>
            <person name="Heuer A."/>
            <person name="Rast P."/>
            <person name="Oberbeckmann S."/>
            <person name="Bunk B."/>
            <person name="Jeske O."/>
            <person name="Meyerdierks A."/>
            <person name="Storesund J.E."/>
            <person name="Kallscheuer N."/>
            <person name="Luecker S."/>
            <person name="Lage O.M."/>
            <person name="Pohl T."/>
            <person name="Merkel B.J."/>
            <person name="Hornburger P."/>
            <person name="Mueller R.-W."/>
            <person name="Bruemmer F."/>
            <person name="Labrenz M."/>
            <person name="Spormann A.M."/>
            <person name="Op Den Camp H."/>
            <person name="Overmann J."/>
            <person name="Amann R."/>
            <person name="Jetten M.S.M."/>
            <person name="Mascher T."/>
            <person name="Medema M.H."/>
            <person name="Devos D.P."/>
            <person name="Kaster A.-K."/>
            <person name="Ovreas L."/>
            <person name="Rohde M."/>
            <person name="Galperin M.Y."/>
            <person name="Jogler C."/>
        </authorList>
    </citation>
    <scope>NUCLEOTIDE SEQUENCE [LARGE SCALE GENOMIC DNA]</scope>
    <source>
        <strain evidence="7 8">KOR42</strain>
    </source>
</reference>
<dbReference type="Pfam" id="PF07624">
    <property type="entry name" value="PSD2"/>
    <property type="match status" value="1"/>
</dbReference>
<sequence>MDDMKNWSQQQRSLLTFFWSFFVLGISVTSAAEDIPQPVQVVLQTYCTDCHSEDYAEGNLRLDGNNVDWSVPDSLVEWEKVLTMVSKRIMPPPEGTALTPQDRELLLSWLDQKLSQNSPVGGTPLRRLNRREYRNSIASLFDLEDFELPNSFPRDNIQHGFDNQGDALVISPSHFEAFAETAAVVAYAFFAPPRPIVPSRQYEVAAGDLTISYSSACYIDGAMRLASSGKNTRRHATWPSRFVAPQRGTYRVQVTASSTEGCEKTPILRIEAMRDFRDTLKEFHEFELGHSERSTVEFDIQLDRGESLFFRYPNGPLNYDDKNIYQKFLADLFQEDRQLAAAWAEVGTPARGGSGWQRVREVLESAEMSGEPLTIEDAEVEKVIQKMARNAVGSGETLVYRFFEQGPYVAIHHVSITGALNPQTDREDEQRERRRMKLMGEFDGQTDRQSLEAFFTSFLRKAFRRPVSPAEAQEFVEITLNEHARSGSLRNGLHLAVRMALISPSFLYRSIGTGELDDYELASRLSYFLTAGPPDEQLMKKAETHVLRQREVLLSEAERLIDRRFASDFPKQWLGLSAIESLMPDNRLIRNFTKQHRGAMMEEVTETFWWVLDNNLPVKDLIAPDFVFTSELVAKEIYQLDEFADVASKKSKKNESTLTRVTVPRLSNKGGLLCMPAVMMATANGVDTQPVLRGVWVLENILGSPPPDPPNAVPALTPDTRGANSPKERLAAHMQEASCASCHREIDPLGFVLENFDPVGRWRTSYPVYTETGGKVRTTNGLEVDASGTLPDGSPLSNVSDLKEWLIENPKPFTQCLSEKLLTYATGRSLSYRERTLVGEIIDQQEGEDVRLKTLLLELIDSPIFRTK</sequence>
<dbReference type="InterPro" id="IPR013039">
    <property type="entry name" value="DUF1588"/>
</dbReference>
<evidence type="ECO:0000259" key="1">
    <source>
        <dbReference type="Pfam" id="PF07624"/>
    </source>
</evidence>
<dbReference type="EMBL" id="SIHI01000022">
    <property type="protein sequence ID" value="TWT47900.1"/>
    <property type="molecule type" value="Genomic_DNA"/>
</dbReference>
<organism evidence="7 8">
    <name type="scientific">Thalassoglobus neptunius</name>
    <dbReference type="NCBI Taxonomy" id="1938619"/>
    <lineage>
        <taxon>Bacteria</taxon>
        <taxon>Pseudomonadati</taxon>
        <taxon>Planctomycetota</taxon>
        <taxon>Planctomycetia</taxon>
        <taxon>Planctomycetales</taxon>
        <taxon>Planctomycetaceae</taxon>
        <taxon>Thalassoglobus</taxon>
    </lineage>
</organism>
<dbReference type="InterPro" id="IPR011429">
    <property type="entry name" value="Cyt_c_Planctomycete-type"/>
</dbReference>
<feature type="domain" description="DUF1587" evidence="2">
    <location>
        <begin position="126"/>
        <end position="186"/>
    </location>
</feature>
<keyword evidence="8" id="KW-1185">Reference proteome</keyword>
<feature type="domain" description="DUF1585" evidence="1">
    <location>
        <begin position="792"/>
        <end position="865"/>
    </location>
</feature>
<dbReference type="InterPro" id="IPR013036">
    <property type="entry name" value="DUF1587"/>
</dbReference>
<evidence type="ECO:0000259" key="5">
    <source>
        <dbReference type="Pfam" id="PF07635"/>
    </source>
</evidence>
<dbReference type="SUPFAM" id="SSF46626">
    <property type="entry name" value="Cytochrome c"/>
    <property type="match status" value="1"/>
</dbReference>
<dbReference type="Pfam" id="PF07631">
    <property type="entry name" value="PSD4"/>
    <property type="match status" value="1"/>
</dbReference>
<dbReference type="Pfam" id="PF07626">
    <property type="entry name" value="PSD3"/>
    <property type="match status" value="1"/>
</dbReference>
<dbReference type="Proteomes" id="UP000317243">
    <property type="component" value="Unassembled WGS sequence"/>
</dbReference>
<dbReference type="InterPro" id="IPR011478">
    <property type="entry name" value="DUF1585"/>
</dbReference>
<comment type="caution">
    <text evidence="7">The sequence shown here is derived from an EMBL/GenBank/DDBJ whole genome shotgun (WGS) entry which is preliminary data.</text>
</comment>
<evidence type="ECO:0000259" key="6">
    <source>
        <dbReference type="Pfam" id="PF07637"/>
    </source>
</evidence>